<dbReference type="Proteomes" id="UP000549394">
    <property type="component" value="Unassembled WGS sequence"/>
</dbReference>
<dbReference type="PANTHER" id="PTHR11819">
    <property type="entry name" value="SOLUTE CARRIER FAMILY 5"/>
    <property type="match status" value="1"/>
</dbReference>
<dbReference type="EMBL" id="CAJFCJ010000024">
    <property type="protein sequence ID" value="CAD5125036.1"/>
    <property type="molecule type" value="Genomic_DNA"/>
</dbReference>
<proteinExistence type="inferred from homology"/>
<evidence type="ECO:0000256" key="5">
    <source>
        <dbReference type="ARBA" id="ARBA00023136"/>
    </source>
</evidence>
<dbReference type="Pfam" id="PF00474">
    <property type="entry name" value="SSF"/>
    <property type="match status" value="1"/>
</dbReference>
<accession>A0A7I8WAB2</accession>
<dbReference type="InterPro" id="IPR001734">
    <property type="entry name" value="Na/solute_symporter"/>
</dbReference>
<dbReference type="Gene3D" id="1.20.1730.10">
    <property type="entry name" value="Sodium/glucose cotransporter"/>
    <property type="match status" value="1"/>
</dbReference>
<keyword evidence="4 7" id="KW-1133">Transmembrane helix</keyword>
<keyword evidence="5 7" id="KW-0472">Membrane</keyword>
<gene>
    <name evidence="8" type="ORF">DGYR_LOCUS12485</name>
</gene>
<dbReference type="GO" id="GO:0005412">
    <property type="term" value="F:D-glucose:sodium symporter activity"/>
    <property type="evidence" value="ECO:0007669"/>
    <property type="project" value="TreeGrafter"/>
</dbReference>
<evidence type="ECO:0000313" key="8">
    <source>
        <dbReference type="EMBL" id="CAD5125036.1"/>
    </source>
</evidence>
<keyword evidence="3 7" id="KW-0812">Transmembrane</keyword>
<feature type="transmembrane region" description="Helical" evidence="7">
    <location>
        <begin position="36"/>
        <end position="55"/>
    </location>
</feature>
<evidence type="ECO:0000313" key="9">
    <source>
        <dbReference type="Proteomes" id="UP000549394"/>
    </source>
</evidence>
<dbReference type="InterPro" id="IPR038377">
    <property type="entry name" value="Na/Glc_symporter_sf"/>
</dbReference>
<evidence type="ECO:0000256" key="6">
    <source>
        <dbReference type="RuleBase" id="RU362091"/>
    </source>
</evidence>
<evidence type="ECO:0000256" key="1">
    <source>
        <dbReference type="ARBA" id="ARBA00004141"/>
    </source>
</evidence>
<evidence type="ECO:0000256" key="7">
    <source>
        <dbReference type="SAM" id="Phobius"/>
    </source>
</evidence>
<keyword evidence="9" id="KW-1185">Reference proteome</keyword>
<sequence length="379" mass="41983">MIRTIFGGLFYWCSNQIIVQRALAAKNLSNAKGGTILAGFLKLSPFLLIIIPGMMSRVLYPDIIGCSTPEACKNACGQALGCSNYAYPKIAFSILPSGFLRGLMLAGMLSAVVSSVTSIFNSVATVIALDIWGRIRSNASEREFLIAGRISVIIITIIGTLWIPIMNFSSGGHMVRYLLTVVGYFGAPLTAVFLGAMFFTRSNEQGAFWAIFISSTLGLIRFTLDTIYDAPGCGKADIRPGFLRLIHPYYFAGFQTILGLIVIAIIGLLSEKPEKKHLYGLTYFHRNKDPIEDEILFTEKNSDEGNGIEEESIRGKRGKTSAIVLSKLCLLPKSSNRIQKETIEDRKERLKEKKWEKYLLNTLAIALIGVLLFLFIYFK</sequence>
<dbReference type="PROSITE" id="PS50283">
    <property type="entry name" value="NA_SOLUT_SYMP_3"/>
    <property type="match status" value="1"/>
</dbReference>
<dbReference type="OrthoDB" id="6132759at2759"/>
<evidence type="ECO:0000256" key="4">
    <source>
        <dbReference type="ARBA" id="ARBA00022989"/>
    </source>
</evidence>
<dbReference type="PANTHER" id="PTHR11819:SF150">
    <property type="entry name" value="SODIUM_MYO-INOSITOL COTRANSPORTER"/>
    <property type="match status" value="1"/>
</dbReference>
<feature type="transmembrane region" description="Helical" evidence="7">
    <location>
        <begin position="103"/>
        <end position="132"/>
    </location>
</feature>
<feature type="transmembrane region" description="Helical" evidence="7">
    <location>
        <begin position="206"/>
        <end position="224"/>
    </location>
</feature>
<feature type="transmembrane region" description="Helical" evidence="7">
    <location>
        <begin position="249"/>
        <end position="269"/>
    </location>
</feature>
<dbReference type="GO" id="GO:0005886">
    <property type="term" value="C:plasma membrane"/>
    <property type="evidence" value="ECO:0007669"/>
    <property type="project" value="TreeGrafter"/>
</dbReference>
<reference evidence="8 9" key="1">
    <citation type="submission" date="2020-08" db="EMBL/GenBank/DDBJ databases">
        <authorList>
            <person name="Hejnol A."/>
        </authorList>
    </citation>
    <scope>NUCLEOTIDE SEQUENCE [LARGE SCALE GENOMIC DNA]</scope>
</reference>
<feature type="transmembrane region" description="Helical" evidence="7">
    <location>
        <begin position="177"/>
        <end position="199"/>
    </location>
</feature>
<feature type="transmembrane region" description="Helical" evidence="7">
    <location>
        <begin position="144"/>
        <end position="165"/>
    </location>
</feature>
<name>A0A7I8WAB2_9ANNE</name>
<evidence type="ECO:0000256" key="2">
    <source>
        <dbReference type="ARBA" id="ARBA00006434"/>
    </source>
</evidence>
<protein>
    <submittedName>
        <fullName evidence="8">DgyrCDS13280</fullName>
    </submittedName>
</protein>
<comment type="similarity">
    <text evidence="2 6">Belongs to the sodium:solute symporter (SSF) (TC 2.A.21) family.</text>
</comment>
<comment type="caution">
    <text evidence="8">The sequence shown here is derived from an EMBL/GenBank/DDBJ whole genome shotgun (WGS) entry which is preliminary data.</text>
</comment>
<comment type="subcellular location">
    <subcellularLocation>
        <location evidence="1">Membrane</location>
        <topology evidence="1">Multi-pass membrane protein</topology>
    </subcellularLocation>
</comment>
<feature type="transmembrane region" description="Helical" evidence="7">
    <location>
        <begin position="358"/>
        <end position="378"/>
    </location>
</feature>
<dbReference type="AlphaFoldDB" id="A0A7I8WAB2"/>
<evidence type="ECO:0000256" key="3">
    <source>
        <dbReference type="ARBA" id="ARBA00022692"/>
    </source>
</evidence>
<organism evidence="8 9">
    <name type="scientific">Dimorphilus gyrociliatus</name>
    <dbReference type="NCBI Taxonomy" id="2664684"/>
    <lineage>
        <taxon>Eukaryota</taxon>
        <taxon>Metazoa</taxon>
        <taxon>Spiralia</taxon>
        <taxon>Lophotrochozoa</taxon>
        <taxon>Annelida</taxon>
        <taxon>Polychaeta</taxon>
        <taxon>Polychaeta incertae sedis</taxon>
        <taxon>Dinophilidae</taxon>
        <taxon>Dimorphilus</taxon>
    </lineage>
</organism>